<evidence type="ECO:0000313" key="4">
    <source>
        <dbReference type="Proteomes" id="UP000036106"/>
    </source>
</evidence>
<evidence type="ECO:0008006" key="5">
    <source>
        <dbReference type="Google" id="ProtNLM"/>
    </source>
</evidence>
<sequence>MDYPQQGSIIFIDSEPHAGHEIGGHDSRSGNIRRPMIVLSSTKYNQKTGFVCGMLITSRDRSGAPEHLYSKILDMSSGVKGTIIKWYLPSYDYRARHGQVVGKVSWRMLKELLMSARDIYEM</sequence>
<keyword evidence="4" id="KW-1185">Reference proteome</keyword>
<dbReference type="SUPFAM" id="SSF50118">
    <property type="entry name" value="Cell growth inhibitor/plasmid maintenance toxic component"/>
    <property type="match status" value="1"/>
</dbReference>
<dbReference type="Gene3D" id="2.30.30.110">
    <property type="match status" value="1"/>
</dbReference>
<evidence type="ECO:0000313" key="3">
    <source>
        <dbReference type="EMBL" id="AKP67686.1"/>
    </source>
</evidence>
<protein>
    <recommendedName>
        <fullName evidence="5">Cell division protein</fullName>
    </recommendedName>
</protein>
<proteinExistence type="inferred from homology"/>
<dbReference type="PATRIC" id="fig|1007676.4.peg.1863"/>
<comment type="similarity">
    <text evidence="1">Belongs to the PemK/MazF family.</text>
</comment>
<gene>
    <name evidence="3" type="ORF">ABM34_09205</name>
</gene>
<accession>A0A0H4QKR2</accession>
<keyword evidence="2" id="KW-1277">Toxin-antitoxin system</keyword>
<dbReference type="GO" id="GO:0003677">
    <property type="term" value="F:DNA binding"/>
    <property type="evidence" value="ECO:0007669"/>
    <property type="project" value="InterPro"/>
</dbReference>
<dbReference type="InterPro" id="IPR011067">
    <property type="entry name" value="Plasmid_toxin/cell-grow_inhib"/>
</dbReference>
<organism evidence="3 4">
    <name type="scientific">Companilactobacillus ginsenosidimutans</name>
    <dbReference type="NCBI Taxonomy" id="1007676"/>
    <lineage>
        <taxon>Bacteria</taxon>
        <taxon>Bacillati</taxon>
        <taxon>Bacillota</taxon>
        <taxon>Bacilli</taxon>
        <taxon>Lactobacillales</taxon>
        <taxon>Lactobacillaceae</taxon>
        <taxon>Companilactobacillus</taxon>
    </lineage>
</organism>
<dbReference type="STRING" id="1007676.ABM34_09205"/>
<dbReference type="OrthoDB" id="9808744at2"/>
<evidence type="ECO:0000256" key="2">
    <source>
        <dbReference type="ARBA" id="ARBA00022649"/>
    </source>
</evidence>
<evidence type="ECO:0000256" key="1">
    <source>
        <dbReference type="ARBA" id="ARBA00007521"/>
    </source>
</evidence>
<dbReference type="EMBL" id="CP012034">
    <property type="protein sequence ID" value="AKP67686.1"/>
    <property type="molecule type" value="Genomic_DNA"/>
</dbReference>
<dbReference type="RefSeq" id="WP_048705206.1">
    <property type="nucleotide sequence ID" value="NZ_CP012034.1"/>
</dbReference>
<reference evidence="4" key="1">
    <citation type="submission" date="2015-07" db="EMBL/GenBank/DDBJ databases">
        <title>Lactobacillus ginsenosidimutans/EMML 3141/ whole genome sequencing.</title>
        <authorList>
            <person name="Kim M.K."/>
            <person name="Im W.-T."/>
            <person name="Srinivasan S."/>
            <person name="Lee J.-J."/>
        </authorList>
    </citation>
    <scope>NUCLEOTIDE SEQUENCE [LARGE SCALE GENOMIC DNA]</scope>
    <source>
        <strain evidence="4">EMML 3041</strain>
    </source>
</reference>
<dbReference type="AlphaFoldDB" id="A0A0H4QKR2"/>
<name>A0A0H4QKR2_9LACO</name>
<dbReference type="Proteomes" id="UP000036106">
    <property type="component" value="Chromosome"/>
</dbReference>
<dbReference type="Pfam" id="PF02452">
    <property type="entry name" value="PemK_toxin"/>
    <property type="match status" value="1"/>
</dbReference>
<dbReference type="InterPro" id="IPR003477">
    <property type="entry name" value="PemK-like"/>
</dbReference>
<dbReference type="KEGG" id="lgn:ABM34_09205"/>